<feature type="transmembrane region" description="Helical" evidence="14">
    <location>
        <begin position="525"/>
        <end position="550"/>
    </location>
</feature>
<dbReference type="InterPro" id="IPR003593">
    <property type="entry name" value="AAA+_ATPase"/>
</dbReference>
<dbReference type="InterPro" id="IPR017911">
    <property type="entry name" value="MacB-like_ATP-bd"/>
</dbReference>
<feature type="domain" description="ABC transporter" evidence="15">
    <location>
        <begin position="5"/>
        <end position="243"/>
    </location>
</feature>
<evidence type="ECO:0000256" key="2">
    <source>
        <dbReference type="ARBA" id="ARBA00022448"/>
    </source>
</evidence>
<protein>
    <submittedName>
        <fullName evidence="16">Macrolide ABC transporter permease/ATP-binding protein MacB</fullName>
    </submittedName>
</protein>
<evidence type="ECO:0000256" key="10">
    <source>
        <dbReference type="ARBA" id="ARBA00023136"/>
    </source>
</evidence>
<comment type="caution">
    <text evidence="16">The sequence shown here is derived from an EMBL/GenBank/DDBJ whole genome shotgun (WGS) entry which is preliminary data.</text>
</comment>
<evidence type="ECO:0000313" key="16">
    <source>
        <dbReference type="EMBL" id="OLP57495.1"/>
    </source>
</evidence>
<dbReference type="SUPFAM" id="SSF52540">
    <property type="entry name" value="P-loop containing nucleoside triphosphate hydrolases"/>
    <property type="match status" value="1"/>
</dbReference>
<keyword evidence="8" id="KW-1278">Translocase</keyword>
<dbReference type="CDD" id="cd03255">
    <property type="entry name" value="ABC_MJ0796_LolCDE_FtsE"/>
    <property type="match status" value="1"/>
</dbReference>
<feature type="transmembrane region" description="Helical" evidence="14">
    <location>
        <begin position="614"/>
        <end position="631"/>
    </location>
</feature>
<dbReference type="GO" id="GO:0005524">
    <property type="term" value="F:ATP binding"/>
    <property type="evidence" value="ECO:0007669"/>
    <property type="project" value="UniProtKB-KW"/>
</dbReference>
<feature type="transmembrane region" description="Helical" evidence="14">
    <location>
        <begin position="570"/>
        <end position="594"/>
    </location>
</feature>
<dbReference type="PANTHER" id="PTHR30572">
    <property type="entry name" value="MEMBRANE COMPONENT OF TRANSPORTER-RELATED"/>
    <property type="match status" value="1"/>
</dbReference>
<evidence type="ECO:0000256" key="12">
    <source>
        <dbReference type="ARBA" id="ARBA00038076"/>
    </source>
</evidence>
<dbReference type="SMART" id="SM00382">
    <property type="entry name" value="AAA"/>
    <property type="match status" value="1"/>
</dbReference>
<keyword evidence="2" id="KW-0813">Transport</keyword>
<reference evidence="16 17" key="1">
    <citation type="submission" date="2016-09" db="EMBL/GenBank/DDBJ databases">
        <title>Rhizobium sp. nov., a novel species isolated from the rice rhizosphere.</title>
        <authorList>
            <person name="Zhao J."/>
            <person name="Zhang X."/>
        </authorList>
    </citation>
    <scope>NUCLEOTIDE SEQUENCE [LARGE SCALE GENOMIC DNA]</scope>
    <source>
        <strain evidence="16 17">MH17</strain>
    </source>
</reference>
<evidence type="ECO:0000256" key="8">
    <source>
        <dbReference type="ARBA" id="ARBA00022967"/>
    </source>
</evidence>
<evidence type="ECO:0000256" key="9">
    <source>
        <dbReference type="ARBA" id="ARBA00022989"/>
    </source>
</evidence>
<proteinExistence type="inferred from homology"/>
<dbReference type="InterPro" id="IPR017871">
    <property type="entry name" value="ABC_transporter-like_CS"/>
</dbReference>
<evidence type="ECO:0000256" key="1">
    <source>
        <dbReference type="ARBA" id="ARBA00004429"/>
    </source>
</evidence>
<keyword evidence="9 14" id="KW-1133">Transmembrane helix</keyword>
<dbReference type="FunFam" id="3.40.50.300:FF:000032">
    <property type="entry name" value="Export ABC transporter ATP-binding protein"/>
    <property type="match status" value="1"/>
</dbReference>
<dbReference type="InterPro" id="IPR027417">
    <property type="entry name" value="P-loop_NTPase"/>
</dbReference>
<evidence type="ECO:0000256" key="11">
    <source>
        <dbReference type="ARBA" id="ARBA00023251"/>
    </source>
</evidence>
<dbReference type="GO" id="GO:0098796">
    <property type="term" value="C:membrane protein complex"/>
    <property type="evidence" value="ECO:0007669"/>
    <property type="project" value="UniProtKB-ARBA"/>
</dbReference>
<evidence type="ECO:0000256" key="3">
    <source>
        <dbReference type="ARBA" id="ARBA00022475"/>
    </source>
</evidence>
<dbReference type="GO" id="GO:0046677">
    <property type="term" value="P:response to antibiotic"/>
    <property type="evidence" value="ECO:0007669"/>
    <property type="project" value="UniProtKB-KW"/>
</dbReference>
<dbReference type="EMBL" id="MKIO01000017">
    <property type="protein sequence ID" value="OLP57495.1"/>
    <property type="molecule type" value="Genomic_DNA"/>
</dbReference>
<evidence type="ECO:0000256" key="4">
    <source>
        <dbReference type="ARBA" id="ARBA00022519"/>
    </source>
</evidence>
<keyword evidence="3" id="KW-1003">Cell membrane</keyword>
<evidence type="ECO:0000259" key="15">
    <source>
        <dbReference type="PROSITE" id="PS50893"/>
    </source>
</evidence>
<dbReference type="Pfam" id="PF00005">
    <property type="entry name" value="ABC_tran"/>
    <property type="match status" value="1"/>
</dbReference>
<keyword evidence="5 14" id="KW-0812">Transmembrane</keyword>
<dbReference type="InterPro" id="IPR003838">
    <property type="entry name" value="ABC3_permease_C"/>
</dbReference>
<organism evidence="16 17">
    <name type="scientific">Xaviernesmea rhizosphaerae</name>
    <dbReference type="NCBI Taxonomy" id="1672749"/>
    <lineage>
        <taxon>Bacteria</taxon>
        <taxon>Pseudomonadati</taxon>
        <taxon>Pseudomonadota</taxon>
        <taxon>Alphaproteobacteria</taxon>
        <taxon>Hyphomicrobiales</taxon>
        <taxon>Rhizobiaceae</taxon>
        <taxon>Rhizobium/Agrobacterium group</taxon>
        <taxon>Xaviernesmea</taxon>
    </lineage>
</organism>
<feature type="transmembrane region" description="Helical" evidence="14">
    <location>
        <begin position="269"/>
        <end position="292"/>
    </location>
</feature>
<dbReference type="Pfam" id="PF12704">
    <property type="entry name" value="MacB_PCD"/>
    <property type="match status" value="1"/>
</dbReference>
<keyword evidence="10 14" id="KW-0472">Membrane</keyword>
<keyword evidence="6" id="KW-0547">Nucleotide-binding</keyword>
<dbReference type="PROSITE" id="PS00211">
    <property type="entry name" value="ABC_TRANSPORTER_1"/>
    <property type="match status" value="1"/>
</dbReference>
<evidence type="ECO:0000256" key="6">
    <source>
        <dbReference type="ARBA" id="ARBA00022741"/>
    </source>
</evidence>
<dbReference type="GO" id="GO:0005886">
    <property type="term" value="C:plasma membrane"/>
    <property type="evidence" value="ECO:0007669"/>
    <property type="project" value="UniProtKB-SubCell"/>
</dbReference>
<name>A0A1Q9AQ97_9HYPH</name>
<keyword evidence="4" id="KW-0997">Cell inner membrane</keyword>
<evidence type="ECO:0000256" key="14">
    <source>
        <dbReference type="SAM" id="Phobius"/>
    </source>
</evidence>
<comment type="similarity">
    <text evidence="13">Belongs to the ABC transporter superfamily. Macrolide exporter (TC 3.A.1.122) family.</text>
</comment>
<evidence type="ECO:0000313" key="17">
    <source>
        <dbReference type="Proteomes" id="UP000186143"/>
    </source>
</evidence>
<keyword evidence="7 16" id="KW-0067">ATP-binding</keyword>
<evidence type="ECO:0000256" key="7">
    <source>
        <dbReference type="ARBA" id="ARBA00022840"/>
    </source>
</evidence>
<comment type="subcellular location">
    <subcellularLocation>
        <location evidence="1">Cell inner membrane</location>
        <topology evidence="1">Multi-pass membrane protein</topology>
    </subcellularLocation>
</comment>
<dbReference type="GO" id="GO:0022857">
    <property type="term" value="F:transmembrane transporter activity"/>
    <property type="evidence" value="ECO:0007669"/>
    <property type="project" value="TreeGrafter"/>
</dbReference>
<dbReference type="PANTHER" id="PTHR30572:SF4">
    <property type="entry name" value="ABC TRANSPORTER PERMEASE YTRF"/>
    <property type="match status" value="1"/>
</dbReference>
<dbReference type="InterPro" id="IPR050250">
    <property type="entry name" value="Macrolide_Exporter_MacB"/>
</dbReference>
<dbReference type="AlphaFoldDB" id="A0A1Q9AQ97"/>
<dbReference type="PROSITE" id="PS50893">
    <property type="entry name" value="ABC_TRANSPORTER_2"/>
    <property type="match status" value="1"/>
</dbReference>
<dbReference type="InterPro" id="IPR003439">
    <property type="entry name" value="ABC_transporter-like_ATP-bd"/>
</dbReference>
<comment type="similarity">
    <text evidence="12">Belongs to the ABC-4 integral membrane protein family.</text>
</comment>
<dbReference type="Gene3D" id="3.40.50.300">
    <property type="entry name" value="P-loop containing nucleotide triphosphate hydrolases"/>
    <property type="match status" value="1"/>
</dbReference>
<keyword evidence="11" id="KW-0046">Antibiotic resistance</keyword>
<gene>
    <name evidence="16" type="ORF">BJF92_24090</name>
</gene>
<dbReference type="InterPro" id="IPR025857">
    <property type="entry name" value="MacB_PCD"/>
</dbReference>
<sequence length="648" mass="68501">MALLISLKSIRKTFTSGEVPVHALKDVSLDIEEGDFVAIIGQSGSGKSTLMTILGCLDRPTSGQYLLDGEDVSDFSPDELAERRRRMFGFVFQSYNLVPTASAEENVEIPAIYAGMPAEERRDRAEALLERLGLGDRLDHLPNQLSGGQQQRVSIARALMNGGQIILADEPTGALDSKSGRDVLATLRQMHAEGHTIIIITHAPELAESADRVIEIRDGQIVADRRLRPLPKARQTTPQALAPAQASAAVAADVLEAMRMSMRALRANLFRTVLTLLGIVIGVASVVAMLAIGNGAQQSVLSRIAAMGSDLLIVRPNMANFRGGEGGSIVSLIPSDADAILELPNVAFAVPEMSSTMTVRAGNRDTQTTVNGTVPQFPAAKSWEVGTGTFLSAADMTSYAPVAVIGQTVADTLFPEGEQALGQYILIKNIPFQVIGIMARKGATAGGQDQDDAVLVPLSTGNLRLFGARNVRSITVQVQDDSAINVTQDQIQALLDARHKRQDTQITNMAAIRETFTETSNVLKIFLGSIAAISLIVGGIGVMNIMLVSVTERTREIGIRMATGARARDILTQFIVEALVVSALGGVIGIALGLSIGGVAQALGVPVSFAPGPVVLAFGSAFLTGLVFGYLPARNASRLQPAVALSST</sequence>
<dbReference type="Proteomes" id="UP000186143">
    <property type="component" value="Unassembled WGS sequence"/>
</dbReference>
<evidence type="ECO:0000256" key="5">
    <source>
        <dbReference type="ARBA" id="ARBA00022692"/>
    </source>
</evidence>
<dbReference type="GO" id="GO:0016887">
    <property type="term" value="F:ATP hydrolysis activity"/>
    <property type="evidence" value="ECO:0007669"/>
    <property type="project" value="InterPro"/>
</dbReference>
<dbReference type="RefSeq" id="WP_075632979.1">
    <property type="nucleotide sequence ID" value="NZ_MKIO01000017.1"/>
</dbReference>
<evidence type="ECO:0000256" key="13">
    <source>
        <dbReference type="ARBA" id="ARBA00038388"/>
    </source>
</evidence>
<accession>A0A1Q9AQ97</accession>
<dbReference type="STRING" id="1672749.BJF92_24090"/>
<dbReference type="Pfam" id="PF02687">
    <property type="entry name" value="FtsX"/>
    <property type="match status" value="1"/>
</dbReference>
<dbReference type="OrthoDB" id="9770036at2"/>